<dbReference type="EMBL" id="JBFOLJ010000003">
    <property type="protein sequence ID" value="KAL2550795.1"/>
    <property type="molecule type" value="Genomic_DNA"/>
</dbReference>
<reference evidence="2" key="1">
    <citation type="submission" date="2024-07" db="EMBL/GenBank/DDBJ databases">
        <title>Two chromosome-level genome assemblies of Korean endemic species Abeliophyllum distichum and Forsythia ovata (Oleaceae).</title>
        <authorList>
            <person name="Jang H."/>
        </authorList>
    </citation>
    <scope>NUCLEOTIDE SEQUENCE [LARGE SCALE GENOMIC DNA]</scope>
</reference>
<proteinExistence type="predicted"/>
<evidence type="ECO:0000313" key="2">
    <source>
        <dbReference type="Proteomes" id="UP001604277"/>
    </source>
</evidence>
<name>A0ABD1WMV0_9LAMI</name>
<comment type="caution">
    <text evidence="1">The sequence shown here is derived from an EMBL/GenBank/DDBJ whole genome shotgun (WGS) entry which is preliminary data.</text>
</comment>
<keyword evidence="2" id="KW-1185">Reference proteome</keyword>
<evidence type="ECO:0000313" key="1">
    <source>
        <dbReference type="EMBL" id="KAL2550795.1"/>
    </source>
</evidence>
<accession>A0ABD1WMV0</accession>
<sequence>MGLEEGDFGGLKSIKRKEKMKFGSWRWGSFKEDAKSVRDSFDFSTSLRDVLKNDKITRISRRRSSFFSFSNKNSKSWNDQGQWTWKWTGYNGEYVAALHVSISISMQRSTILQQDGSAIEWQTTKVTFSK</sequence>
<gene>
    <name evidence="1" type="ORF">Fot_12325</name>
</gene>
<dbReference type="Proteomes" id="UP001604277">
    <property type="component" value="Unassembled WGS sequence"/>
</dbReference>
<protein>
    <submittedName>
        <fullName evidence="1">Uncharacterized protein</fullName>
    </submittedName>
</protein>
<dbReference type="AlphaFoldDB" id="A0ABD1WMV0"/>
<organism evidence="1 2">
    <name type="scientific">Forsythia ovata</name>
    <dbReference type="NCBI Taxonomy" id="205694"/>
    <lineage>
        <taxon>Eukaryota</taxon>
        <taxon>Viridiplantae</taxon>
        <taxon>Streptophyta</taxon>
        <taxon>Embryophyta</taxon>
        <taxon>Tracheophyta</taxon>
        <taxon>Spermatophyta</taxon>
        <taxon>Magnoliopsida</taxon>
        <taxon>eudicotyledons</taxon>
        <taxon>Gunneridae</taxon>
        <taxon>Pentapetalae</taxon>
        <taxon>asterids</taxon>
        <taxon>lamiids</taxon>
        <taxon>Lamiales</taxon>
        <taxon>Oleaceae</taxon>
        <taxon>Forsythieae</taxon>
        <taxon>Forsythia</taxon>
    </lineage>
</organism>